<gene>
    <name evidence="1" type="ORF">EUA03_14560</name>
</gene>
<dbReference type="Proteomes" id="UP000294929">
    <property type="component" value="Unassembled WGS sequence"/>
</dbReference>
<dbReference type="OrthoDB" id="4571447at2"/>
<organism evidence="1 2">
    <name type="scientific">Mycolicibacterium mucogenicum</name>
    <name type="common">Mycobacterium mucogenicum</name>
    <dbReference type="NCBI Taxonomy" id="56689"/>
    <lineage>
        <taxon>Bacteria</taxon>
        <taxon>Bacillati</taxon>
        <taxon>Actinomycetota</taxon>
        <taxon>Actinomycetes</taxon>
        <taxon>Mycobacteriales</taxon>
        <taxon>Mycobacteriaceae</taxon>
        <taxon>Mycolicibacterium</taxon>
    </lineage>
</organism>
<sequence length="140" mass="16138">MYTTSSVGTSTRWRTTPRNCLSLLVFIAVRMRRLVPTSHNRCETTLPTYEYNLDEMNEFITALERSIEEITTHCDNARSTVAAVLNHYSGSAATAFTEFHEGWQATAREHLESLKAYRTHVATARDNYAEARRKNIEMFR</sequence>
<dbReference type="EMBL" id="SDLO01000010">
    <property type="protein sequence ID" value="TDK88635.1"/>
    <property type="molecule type" value="Genomic_DNA"/>
</dbReference>
<name>A0A4R5WF81_MYCMU</name>
<evidence type="ECO:0000313" key="1">
    <source>
        <dbReference type="EMBL" id="TDK88635.1"/>
    </source>
</evidence>
<accession>A0A4R5WF81</accession>
<dbReference type="SUPFAM" id="SSF140453">
    <property type="entry name" value="EsxAB dimer-like"/>
    <property type="match status" value="1"/>
</dbReference>
<dbReference type="Gene3D" id="1.10.287.1060">
    <property type="entry name" value="ESAT-6-like"/>
    <property type="match status" value="1"/>
</dbReference>
<reference evidence="1 2" key="1">
    <citation type="submission" date="2019-01" db="EMBL/GenBank/DDBJ databases">
        <title>High-quality-draft genome sequences of five non-tuberculosis mycobacteriaceae isolated from a nosocomial environment.</title>
        <authorList>
            <person name="Tiago I."/>
            <person name="Alarico S."/>
            <person name="Pereira S.G."/>
            <person name="Coelho C."/>
            <person name="Maranha A."/>
            <person name="Empadinhas N."/>
        </authorList>
    </citation>
    <scope>NUCLEOTIDE SEQUENCE [LARGE SCALE GENOMIC DNA]</scope>
    <source>
        <strain evidence="1 2">24AIII</strain>
    </source>
</reference>
<dbReference type="InterPro" id="IPR036689">
    <property type="entry name" value="ESAT-6-like_sf"/>
</dbReference>
<dbReference type="AlphaFoldDB" id="A0A4R5WF81"/>
<comment type="caution">
    <text evidence="1">The sequence shown here is derived from an EMBL/GenBank/DDBJ whole genome shotgun (WGS) entry which is preliminary data.</text>
</comment>
<evidence type="ECO:0000313" key="2">
    <source>
        <dbReference type="Proteomes" id="UP000294929"/>
    </source>
</evidence>
<protein>
    <submittedName>
        <fullName evidence="1">WXG100 family type VII secretion target</fullName>
    </submittedName>
</protein>
<dbReference type="InterPro" id="IPR010310">
    <property type="entry name" value="T7SS_ESAT-6-like"/>
</dbReference>
<dbReference type="Pfam" id="PF06013">
    <property type="entry name" value="WXG100"/>
    <property type="match status" value="1"/>
</dbReference>
<proteinExistence type="predicted"/>